<dbReference type="AlphaFoldDB" id="A0A932M1R0"/>
<dbReference type="GO" id="GO:0044877">
    <property type="term" value="F:protein-containing complex binding"/>
    <property type="evidence" value="ECO:0007669"/>
    <property type="project" value="TreeGrafter"/>
</dbReference>
<feature type="domain" description="NAD-dependent epimerase/dehydratase" evidence="1">
    <location>
        <begin position="4"/>
        <end position="210"/>
    </location>
</feature>
<dbReference type="InterPro" id="IPR036291">
    <property type="entry name" value="NAD(P)-bd_dom_sf"/>
</dbReference>
<name>A0A932M1R0_UNCTE</name>
<reference evidence="2" key="1">
    <citation type="submission" date="2020-07" db="EMBL/GenBank/DDBJ databases">
        <title>Huge and variable diversity of episymbiotic CPR bacteria and DPANN archaea in groundwater ecosystems.</title>
        <authorList>
            <person name="He C.Y."/>
            <person name="Keren R."/>
            <person name="Whittaker M."/>
            <person name="Farag I.F."/>
            <person name="Doudna J."/>
            <person name="Cate J.H.D."/>
            <person name="Banfield J.F."/>
        </authorList>
    </citation>
    <scope>NUCLEOTIDE SEQUENCE</scope>
    <source>
        <strain evidence="2">NC_groundwater_717_Ag_S-0.2um_59_8</strain>
    </source>
</reference>
<dbReference type="CDD" id="cd05271">
    <property type="entry name" value="NDUFA9_like_SDR_a"/>
    <property type="match status" value="1"/>
</dbReference>
<gene>
    <name evidence="2" type="ORF">HYY65_14825</name>
</gene>
<comment type="caution">
    <text evidence="2">The sequence shown here is derived from an EMBL/GenBank/DDBJ whole genome shotgun (WGS) entry which is preliminary data.</text>
</comment>
<evidence type="ECO:0000313" key="2">
    <source>
        <dbReference type="EMBL" id="MBI3016298.1"/>
    </source>
</evidence>
<dbReference type="InterPro" id="IPR001509">
    <property type="entry name" value="Epimerase_deHydtase"/>
</dbReference>
<dbReference type="Pfam" id="PF01370">
    <property type="entry name" value="Epimerase"/>
    <property type="match status" value="1"/>
</dbReference>
<accession>A0A932M1R0</accession>
<dbReference type="FunFam" id="3.40.50.720:FF:000702">
    <property type="entry name" value="NADH dehydrogenase (Ubiquinone)"/>
    <property type="match status" value="1"/>
</dbReference>
<protein>
    <submittedName>
        <fullName evidence="2">Complex I NDUFA9 subunit family protein</fullName>
    </submittedName>
</protein>
<dbReference type="PANTHER" id="PTHR12126">
    <property type="entry name" value="NADH-UBIQUINONE OXIDOREDUCTASE 39 KDA SUBUNIT-RELATED"/>
    <property type="match status" value="1"/>
</dbReference>
<dbReference type="SUPFAM" id="SSF51735">
    <property type="entry name" value="NAD(P)-binding Rossmann-fold domains"/>
    <property type="match status" value="1"/>
</dbReference>
<organism evidence="2 3">
    <name type="scientific">Tectimicrobiota bacterium</name>
    <dbReference type="NCBI Taxonomy" id="2528274"/>
    <lineage>
        <taxon>Bacteria</taxon>
        <taxon>Pseudomonadati</taxon>
        <taxon>Nitrospinota/Tectimicrobiota group</taxon>
        <taxon>Candidatus Tectimicrobiota</taxon>
    </lineage>
</organism>
<dbReference type="Gene3D" id="3.40.50.720">
    <property type="entry name" value="NAD(P)-binding Rossmann-like Domain"/>
    <property type="match status" value="1"/>
</dbReference>
<dbReference type="Proteomes" id="UP000741360">
    <property type="component" value="Unassembled WGS sequence"/>
</dbReference>
<evidence type="ECO:0000259" key="1">
    <source>
        <dbReference type="Pfam" id="PF01370"/>
    </source>
</evidence>
<dbReference type="PANTHER" id="PTHR12126:SF11">
    <property type="entry name" value="NADH DEHYDROGENASE [UBIQUINONE] 1 ALPHA SUBCOMPLEX SUBUNIT 9, MITOCHONDRIAL"/>
    <property type="match status" value="1"/>
</dbReference>
<dbReference type="InterPro" id="IPR051207">
    <property type="entry name" value="ComplexI_NDUFA9_subunit"/>
</dbReference>
<sequence>MARIFVTGGTGFVGQEILRELHRQGYGLRCLVRPGSEGKLPLREGVEIIHGDLREPASLENAATGCEAVIHLVGIIREYPRQGITFKNLHVEATRQALKIARTARVSRYLHMSALGVREGAVSAYHRTKWEAEEIVRASGLTFTIFRPSVIVGPEGEFMTMISRLVRCAPVVPVIGDGRYRLQPVALETVARGFVTALRSPAAKDKTFEVAGPDPVTYNEFLDLVGKCLGKKVRRLHQPLWLMRPLVAALEKVPFFPLTSNQLTMLLEDNTTDPDPFYRTLGLEPIPVEDAIRRALR</sequence>
<dbReference type="EMBL" id="JACPSX010000287">
    <property type="protein sequence ID" value="MBI3016298.1"/>
    <property type="molecule type" value="Genomic_DNA"/>
</dbReference>
<evidence type="ECO:0000313" key="3">
    <source>
        <dbReference type="Proteomes" id="UP000741360"/>
    </source>
</evidence>
<proteinExistence type="predicted"/>